<protein>
    <submittedName>
        <fullName evidence="7">Sporulation-specific cell division protein SsgB</fullName>
    </submittedName>
</protein>
<keyword evidence="3 7" id="KW-0132">Cell division</keyword>
<evidence type="ECO:0000313" key="8">
    <source>
        <dbReference type="Proteomes" id="UP000653644"/>
    </source>
</evidence>
<dbReference type="Proteomes" id="UP000653644">
    <property type="component" value="Unassembled WGS sequence"/>
</dbReference>
<dbReference type="GO" id="GO:0051301">
    <property type="term" value="P:cell division"/>
    <property type="evidence" value="ECO:0007669"/>
    <property type="project" value="UniProtKB-KW"/>
</dbReference>
<reference evidence="8" key="1">
    <citation type="journal article" date="2019" name="Int. J. Syst. Evol. Microbiol.">
        <title>The Global Catalogue of Microorganisms (GCM) 10K type strain sequencing project: providing services to taxonomists for standard genome sequencing and annotation.</title>
        <authorList>
            <consortium name="The Broad Institute Genomics Platform"/>
            <consortium name="The Broad Institute Genome Sequencing Center for Infectious Disease"/>
            <person name="Wu L."/>
            <person name="Ma J."/>
        </authorList>
    </citation>
    <scope>NUCLEOTIDE SEQUENCE [LARGE SCALE GENOMIC DNA]</scope>
    <source>
        <strain evidence="8">JCM 4733</strain>
    </source>
</reference>
<comment type="similarity">
    <text evidence="2">Belongs to the SsgA family.</text>
</comment>
<sequence>MMKCHIRVEVTHWIARRLPLPIMCEFSFDPGDPLAVTLIFDSEGEYPVRWVFARDLLTEGLTARSGRGDVELWPVHSDGRRFLWIQVGNACAGRTALFEMPAQPVAQWLAGCYDLVPRGAETAGVDWSELTQLIQ</sequence>
<keyword evidence="8" id="KW-1185">Reference proteome</keyword>
<dbReference type="EMBL" id="BMVN01000107">
    <property type="protein sequence ID" value="GHA75810.1"/>
    <property type="molecule type" value="Genomic_DNA"/>
</dbReference>
<evidence type="ECO:0000256" key="4">
    <source>
        <dbReference type="ARBA" id="ARBA00022969"/>
    </source>
</evidence>
<evidence type="ECO:0000256" key="2">
    <source>
        <dbReference type="ARBA" id="ARBA00009323"/>
    </source>
</evidence>
<evidence type="ECO:0000256" key="3">
    <source>
        <dbReference type="ARBA" id="ARBA00022618"/>
    </source>
</evidence>
<evidence type="ECO:0000256" key="5">
    <source>
        <dbReference type="ARBA" id="ARBA00023210"/>
    </source>
</evidence>
<evidence type="ECO:0000313" key="7">
    <source>
        <dbReference type="EMBL" id="GHA75810.1"/>
    </source>
</evidence>
<comment type="subcellular location">
    <subcellularLocation>
        <location evidence="1">Cell septum</location>
    </subcellularLocation>
</comment>
<dbReference type="RefSeq" id="WP_189895151.1">
    <property type="nucleotide sequence ID" value="NZ_BMVN01000107.1"/>
</dbReference>
<name>A0ABQ3DBI4_9ACTN</name>
<dbReference type="Gene3D" id="2.30.31.20">
    <property type="entry name" value="Sporulation-specific cell division protein SsgB"/>
    <property type="match status" value="1"/>
</dbReference>
<evidence type="ECO:0000256" key="1">
    <source>
        <dbReference type="ARBA" id="ARBA00004431"/>
    </source>
</evidence>
<accession>A0ABQ3DBI4</accession>
<dbReference type="InterPro" id="IPR038658">
    <property type="entry name" value="SsgB_sf"/>
</dbReference>
<comment type="caution">
    <text evidence="7">The sequence shown here is derived from an EMBL/GenBank/DDBJ whole genome shotgun (WGS) entry which is preliminary data.</text>
</comment>
<dbReference type="InterPro" id="IPR006776">
    <property type="entry name" value="SsgB"/>
</dbReference>
<organism evidence="7 8">
    <name type="scientific">Streptomyces canarius</name>
    <dbReference type="NCBI Taxonomy" id="285453"/>
    <lineage>
        <taxon>Bacteria</taxon>
        <taxon>Bacillati</taxon>
        <taxon>Actinomycetota</taxon>
        <taxon>Actinomycetes</taxon>
        <taxon>Kitasatosporales</taxon>
        <taxon>Streptomycetaceae</taxon>
        <taxon>Streptomyces</taxon>
    </lineage>
</organism>
<keyword evidence="6" id="KW-0131">Cell cycle</keyword>
<evidence type="ECO:0000256" key="6">
    <source>
        <dbReference type="ARBA" id="ARBA00023306"/>
    </source>
</evidence>
<proteinExistence type="inferred from homology"/>
<keyword evidence="4" id="KW-0749">Sporulation</keyword>
<dbReference type="Pfam" id="PF04686">
    <property type="entry name" value="SsgA"/>
    <property type="match status" value="1"/>
</dbReference>
<gene>
    <name evidence="7" type="primary">ssgB</name>
    <name evidence="7" type="ORF">GCM10010345_92430</name>
</gene>
<keyword evidence="5" id="KW-0717">Septation</keyword>